<dbReference type="InterPro" id="IPR002143">
    <property type="entry name" value="Ribosomal_uL1"/>
</dbReference>
<evidence type="ECO:0000313" key="4">
    <source>
        <dbReference type="EMBL" id="KAK4230999.1"/>
    </source>
</evidence>
<evidence type="ECO:0000256" key="1">
    <source>
        <dbReference type="ARBA" id="ARBA00010531"/>
    </source>
</evidence>
<dbReference type="Proteomes" id="UP001301958">
    <property type="component" value="Unassembled WGS sequence"/>
</dbReference>
<protein>
    <submittedName>
        <fullName evidence="4">60S ribosomal protein L10a</fullName>
    </submittedName>
</protein>
<dbReference type="Pfam" id="PF00687">
    <property type="entry name" value="Ribosomal_L1"/>
    <property type="match status" value="1"/>
</dbReference>
<proteinExistence type="inferred from homology"/>
<name>A0AAN7BWM4_9PEZI</name>
<dbReference type="InterPro" id="IPR050257">
    <property type="entry name" value="eL8/uL1-like"/>
</dbReference>
<dbReference type="GO" id="GO:0015934">
    <property type="term" value="C:large ribosomal subunit"/>
    <property type="evidence" value="ECO:0007669"/>
    <property type="project" value="InterPro"/>
</dbReference>
<comment type="similarity">
    <text evidence="1">Belongs to the universal ribosomal protein uL1 family.</text>
</comment>
<dbReference type="SUPFAM" id="SSF56808">
    <property type="entry name" value="Ribosomal protein L1"/>
    <property type="match status" value="1"/>
</dbReference>
<dbReference type="EMBL" id="MU865295">
    <property type="protein sequence ID" value="KAK4230999.1"/>
    <property type="molecule type" value="Genomic_DNA"/>
</dbReference>
<evidence type="ECO:0000313" key="5">
    <source>
        <dbReference type="Proteomes" id="UP001301958"/>
    </source>
</evidence>
<dbReference type="GO" id="GO:0006412">
    <property type="term" value="P:translation"/>
    <property type="evidence" value="ECO:0007669"/>
    <property type="project" value="InterPro"/>
</dbReference>
<evidence type="ECO:0000256" key="3">
    <source>
        <dbReference type="ARBA" id="ARBA00023274"/>
    </source>
</evidence>
<accession>A0AAN7BWM4</accession>
<keyword evidence="5" id="KW-1185">Reference proteome</keyword>
<evidence type="ECO:0000256" key="2">
    <source>
        <dbReference type="ARBA" id="ARBA00022980"/>
    </source>
</evidence>
<dbReference type="CDD" id="cd00403">
    <property type="entry name" value="Ribosomal_L1"/>
    <property type="match status" value="1"/>
</dbReference>
<reference evidence="4" key="2">
    <citation type="submission" date="2023-05" db="EMBL/GenBank/DDBJ databases">
        <authorList>
            <consortium name="Lawrence Berkeley National Laboratory"/>
            <person name="Steindorff A."/>
            <person name="Hensen N."/>
            <person name="Bonometti L."/>
            <person name="Westerberg I."/>
            <person name="Brannstrom I.O."/>
            <person name="Guillou S."/>
            <person name="Cros-Aarteil S."/>
            <person name="Calhoun S."/>
            <person name="Haridas S."/>
            <person name="Kuo A."/>
            <person name="Mondo S."/>
            <person name="Pangilinan J."/>
            <person name="Riley R."/>
            <person name="Labutti K."/>
            <person name="Andreopoulos B."/>
            <person name="Lipzen A."/>
            <person name="Chen C."/>
            <person name="Yanf M."/>
            <person name="Daum C."/>
            <person name="Ng V."/>
            <person name="Clum A."/>
            <person name="Ohm R."/>
            <person name="Martin F."/>
            <person name="Silar P."/>
            <person name="Natvig D."/>
            <person name="Lalanne C."/>
            <person name="Gautier V."/>
            <person name="Ament-Velasquez S.L."/>
            <person name="Kruys A."/>
            <person name="Hutchinson M.I."/>
            <person name="Powell A.J."/>
            <person name="Barry K."/>
            <person name="Miller A.N."/>
            <person name="Grigoriev I.V."/>
            <person name="Debuchy R."/>
            <person name="Gladieux P."/>
            <person name="Thoren M.H."/>
            <person name="Johannesson H."/>
        </authorList>
    </citation>
    <scope>NUCLEOTIDE SEQUENCE</scope>
    <source>
        <strain evidence="4">CBS 990.96</strain>
    </source>
</reference>
<reference evidence="4" key="1">
    <citation type="journal article" date="2023" name="Mol. Phylogenet. Evol.">
        <title>Genome-scale phylogeny and comparative genomics of the fungal order Sordariales.</title>
        <authorList>
            <person name="Hensen N."/>
            <person name="Bonometti L."/>
            <person name="Westerberg I."/>
            <person name="Brannstrom I.O."/>
            <person name="Guillou S."/>
            <person name="Cros-Aarteil S."/>
            <person name="Calhoun S."/>
            <person name="Haridas S."/>
            <person name="Kuo A."/>
            <person name="Mondo S."/>
            <person name="Pangilinan J."/>
            <person name="Riley R."/>
            <person name="LaButti K."/>
            <person name="Andreopoulos B."/>
            <person name="Lipzen A."/>
            <person name="Chen C."/>
            <person name="Yan M."/>
            <person name="Daum C."/>
            <person name="Ng V."/>
            <person name="Clum A."/>
            <person name="Steindorff A."/>
            <person name="Ohm R.A."/>
            <person name="Martin F."/>
            <person name="Silar P."/>
            <person name="Natvig D.O."/>
            <person name="Lalanne C."/>
            <person name="Gautier V."/>
            <person name="Ament-Velasquez S.L."/>
            <person name="Kruys A."/>
            <person name="Hutchinson M.I."/>
            <person name="Powell A.J."/>
            <person name="Barry K."/>
            <person name="Miller A.N."/>
            <person name="Grigoriev I.V."/>
            <person name="Debuchy R."/>
            <person name="Gladieux P."/>
            <person name="Hiltunen Thoren M."/>
            <person name="Johannesson H."/>
        </authorList>
    </citation>
    <scope>NUCLEOTIDE SEQUENCE</scope>
    <source>
        <strain evidence="4">CBS 990.96</strain>
    </source>
</reference>
<dbReference type="Gene3D" id="3.30.190.20">
    <property type="match status" value="2"/>
</dbReference>
<dbReference type="InterPro" id="IPR023674">
    <property type="entry name" value="Ribosomal_uL1-like"/>
</dbReference>
<dbReference type="InterPro" id="IPR028364">
    <property type="entry name" value="Ribosomal_uL1/biogenesis"/>
</dbReference>
<gene>
    <name evidence="4" type="ORF">QBC38DRAFT_531609</name>
</gene>
<dbReference type="GO" id="GO:0003735">
    <property type="term" value="F:structural constituent of ribosome"/>
    <property type="evidence" value="ECO:0007669"/>
    <property type="project" value="InterPro"/>
</dbReference>
<dbReference type="GO" id="GO:0003723">
    <property type="term" value="F:RNA binding"/>
    <property type="evidence" value="ECO:0007669"/>
    <property type="project" value="InterPro"/>
</dbReference>
<dbReference type="PANTHER" id="PTHR23105">
    <property type="entry name" value="RIBOSOMAL PROTEIN L7AE FAMILY MEMBER"/>
    <property type="match status" value="1"/>
</dbReference>
<keyword evidence="2 4" id="KW-0689">Ribosomal protein</keyword>
<keyword evidence="3" id="KW-0687">Ribonucleoprotein</keyword>
<sequence>MAKITVDQVRTQVEDLLVYAHDDFHKRNSVETDTQRDKRFSGSIRLPFVPRPDMAVCLIGNQHDVDRARHHHKSNLKNLFPPFDDFIASDTVLRRLPRLLRQKLSRRGKFPTPLSESEDLEAKLIDVKSTIKFQLKHDLCMAVAVGNVNMTTEQLVQNLMLAINYLVSLLKKGWQNVKSLVIKSTMSPPPPRLY</sequence>
<organism evidence="4 5">
    <name type="scientific">Podospora fimiseda</name>
    <dbReference type="NCBI Taxonomy" id="252190"/>
    <lineage>
        <taxon>Eukaryota</taxon>
        <taxon>Fungi</taxon>
        <taxon>Dikarya</taxon>
        <taxon>Ascomycota</taxon>
        <taxon>Pezizomycotina</taxon>
        <taxon>Sordariomycetes</taxon>
        <taxon>Sordariomycetidae</taxon>
        <taxon>Sordariales</taxon>
        <taxon>Podosporaceae</taxon>
        <taxon>Podospora</taxon>
    </lineage>
</organism>
<comment type="caution">
    <text evidence="4">The sequence shown here is derived from an EMBL/GenBank/DDBJ whole genome shotgun (WGS) entry which is preliminary data.</text>
</comment>
<dbReference type="PIRSF" id="PIRSF002155">
    <property type="entry name" value="Ribosomal_L1"/>
    <property type="match status" value="1"/>
</dbReference>
<dbReference type="AlphaFoldDB" id="A0AAN7BWM4"/>